<keyword evidence="7 8" id="KW-0539">Nucleus</keyword>
<accession>A0AAV2T1N7</accession>
<keyword evidence="5 8" id="KW-0963">Cytoplasm</keyword>
<dbReference type="PANTHER" id="PTHR12746">
    <property type="entry name" value="NONSENSE-MEDIATED MRNA DECAY PROTEIN 3"/>
    <property type="match status" value="1"/>
</dbReference>
<feature type="domain" description="Nmd3 N-terminal" evidence="10">
    <location>
        <begin position="12"/>
        <end position="241"/>
    </location>
</feature>
<protein>
    <recommendedName>
        <fullName evidence="3 8">60S ribosomal export protein NMD3</fullName>
    </recommendedName>
</protein>
<comment type="similarity">
    <text evidence="2 8">Belongs to the NMD3 family.</text>
</comment>
<evidence type="ECO:0000259" key="11">
    <source>
        <dbReference type="Pfam" id="PF21192"/>
    </source>
</evidence>
<feature type="region of interest" description="Disordered" evidence="9">
    <location>
        <begin position="417"/>
        <end position="511"/>
    </location>
</feature>
<dbReference type="GO" id="GO:0043023">
    <property type="term" value="F:ribosomal large subunit binding"/>
    <property type="evidence" value="ECO:0007669"/>
    <property type="project" value="InterPro"/>
</dbReference>
<feature type="compositionally biased region" description="Acidic residues" evidence="9">
    <location>
        <begin position="467"/>
        <end position="482"/>
    </location>
</feature>
<dbReference type="AlphaFoldDB" id="A0AAV2T1N7"/>
<dbReference type="GO" id="GO:0000055">
    <property type="term" value="P:ribosomal large subunit export from nucleus"/>
    <property type="evidence" value="ECO:0007669"/>
    <property type="project" value="TreeGrafter"/>
</dbReference>
<name>A0AAV2T1N7_CALDB</name>
<proteinExistence type="inferred from homology"/>
<organism evidence="13 14">
    <name type="scientific">Calicophoron daubneyi</name>
    <name type="common">Rumen fluke</name>
    <name type="synonym">Paramphistomum daubneyi</name>
    <dbReference type="NCBI Taxonomy" id="300641"/>
    <lineage>
        <taxon>Eukaryota</taxon>
        <taxon>Metazoa</taxon>
        <taxon>Spiralia</taxon>
        <taxon>Lophotrochozoa</taxon>
        <taxon>Platyhelminthes</taxon>
        <taxon>Trematoda</taxon>
        <taxon>Digenea</taxon>
        <taxon>Plagiorchiida</taxon>
        <taxon>Pronocephalata</taxon>
        <taxon>Paramphistomoidea</taxon>
        <taxon>Paramphistomidae</taxon>
        <taxon>Calicophoron</taxon>
    </lineage>
</organism>
<feature type="domain" description="60S ribosomal export protein NMD3 SH3" evidence="12">
    <location>
        <begin position="244"/>
        <end position="289"/>
    </location>
</feature>
<dbReference type="EMBL" id="CAXLJL010000060">
    <property type="protein sequence ID" value="CAL5130308.1"/>
    <property type="molecule type" value="Genomic_DNA"/>
</dbReference>
<evidence type="ECO:0000256" key="1">
    <source>
        <dbReference type="ARBA" id="ARBA00002269"/>
    </source>
</evidence>
<gene>
    <name evidence="13" type="ORF">CDAUBV1_LOCUS1924</name>
</gene>
<feature type="compositionally biased region" description="Polar residues" evidence="9">
    <location>
        <begin position="499"/>
        <end position="511"/>
    </location>
</feature>
<evidence type="ECO:0000256" key="2">
    <source>
        <dbReference type="ARBA" id="ARBA00009794"/>
    </source>
</evidence>
<evidence type="ECO:0000313" key="13">
    <source>
        <dbReference type="EMBL" id="CAL5130308.1"/>
    </source>
</evidence>
<evidence type="ECO:0000256" key="6">
    <source>
        <dbReference type="ARBA" id="ARBA00022927"/>
    </source>
</evidence>
<evidence type="ECO:0000313" key="14">
    <source>
        <dbReference type="Proteomes" id="UP001497525"/>
    </source>
</evidence>
<dbReference type="Pfam" id="PF04981">
    <property type="entry name" value="NMD3"/>
    <property type="match status" value="1"/>
</dbReference>
<dbReference type="Pfam" id="PF21193">
    <property type="entry name" value="NMD_SH3"/>
    <property type="match status" value="1"/>
</dbReference>
<dbReference type="GO" id="GO:0005737">
    <property type="term" value="C:cytoplasm"/>
    <property type="evidence" value="ECO:0007669"/>
    <property type="project" value="UniProtKB-SubCell"/>
</dbReference>
<keyword evidence="4 8" id="KW-0813">Transport</keyword>
<evidence type="ECO:0000256" key="9">
    <source>
        <dbReference type="SAM" id="MobiDB-lite"/>
    </source>
</evidence>
<comment type="caution">
    <text evidence="13">The sequence shown here is derived from an EMBL/GenBank/DDBJ whole genome shotgun (WGS) entry which is preliminary data.</text>
</comment>
<feature type="domain" description="60S ribosomal export protein NMD3 OB-fold" evidence="11">
    <location>
        <begin position="364"/>
        <end position="415"/>
    </location>
</feature>
<keyword evidence="6 8" id="KW-0653">Protein transport</keyword>
<dbReference type="GO" id="GO:0005634">
    <property type="term" value="C:nucleus"/>
    <property type="evidence" value="ECO:0007669"/>
    <property type="project" value="UniProtKB-SubCell"/>
</dbReference>
<feature type="compositionally biased region" description="Basic and acidic residues" evidence="9">
    <location>
        <begin position="423"/>
        <end position="434"/>
    </location>
</feature>
<comment type="function">
    <text evidence="1 8">Acts as an adapter for the XPO1/CRM1-mediated export of the 60S ribosomal subunit.</text>
</comment>
<evidence type="ECO:0000256" key="7">
    <source>
        <dbReference type="ARBA" id="ARBA00023242"/>
    </source>
</evidence>
<dbReference type="InterPro" id="IPR039768">
    <property type="entry name" value="Nmd3"/>
</dbReference>
<reference evidence="13" key="1">
    <citation type="submission" date="2024-06" db="EMBL/GenBank/DDBJ databases">
        <authorList>
            <person name="Liu X."/>
            <person name="Lenzi L."/>
            <person name="Haldenby T S."/>
            <person name="Uol C."/>
        </authorList>
    </citation>
    <scope>NUCLEOTIDE SEQUENCE</scope>
</reference>
<comment type="subcellular location">
    <subcellularLocation>
        <location evidence="8">Cytoplasm</location>
    </subcellularLocation>
    <subcellularLocation>
        <location evidence="8">Nucleus</location>
    </subcellularLocation>
</comment>
<dbReference type="Pfam" id="PF21192">
    <property type="entry name" value="OB_NMD3"/>
    <property type="match status" value="1"/>
</dbReference>
<evidence type="ECO:0000256" key="8">
    <source>
        <dbReference type="RuleBase" id="RU364108"/>
    </source>
</evidence>
<dbReference type="InterPro" id="IPR048898">
    <property type="entry name" value="OB_NMD3"/>
</dbReference>
<feature type="compositionally biased region" description="Polar residues" evidence="9">
    <location>
        <begin position="445"/>
        <end position="465"/>
    </location>
</feature>
<dbReference type="InterPro" id="IPR007064">
    <property type="entry name" value="Nmd3_N"/>
</dbReference>
<dbReference type="PANTHER" id="PTHR12746:SF2">
    <property type="entry name" value="60S RIBOSOMAL EXPORT PROTEIN NMD3"/>
    <property type="match status" value="1"/>
</dbReference>
<sequence>MTESGKLPRIVCCRCGVSIQPNEANACVACLSEEVDIACHIEKQNTVVFCPKCERYLNPPSQWIPAALESPELLSLCLKRVKGLNKGLKFRSAKFIWTEPHSKRIKIEVTVHSELPTGDLVEQEIPLEFIVHSQQCPDCTRTAAKDYWNACVQVRQRVEHKKTLMNLEQIILRSKAHNECTNIKQVSGGVDFYFNTRSHAVSFVNFLCKHAPCRYQTSQHLKSHDVHNNTYNYKFTFSVEVAPICKNDVVCLSKAQSQRLGGLGPICVVFKVAEAIHLIDPVTCQVGHVDGLTYFSSPFTAIAGQNRFNSFMVVDIEEDRGHGAKSKPRPVPAPVGARLSKRHRPVSVWVMRLNKDSEVQSVDESEDAMVHTRSHLGNIIHVGDKVCGLDFRNCNVNNTEFEKLAERQIPDVLLVLRPARQPGDGDTRSSERRLSSTKAKRKRMLSSTSTDVPMSTTEESEMSTLDDSGDEEEDEDQEDYDENQGSMELIESLDELGARNNSEINPNGNVQ</sequence>
<dbReference type="InterPro" id="IPR048899">
    <property type="entry name" value="NMD_SH3"/>
</dbReference>
<evidence type="ECO:0000256" key="4">
    <source>
        <dbReference type="ARBA" id="ARBA00022448"/>
    </source>
</evidence>
<dbReference type="Proteomes" id="UP001497525">
    <property type="component" value="Unassembled WGS sequence"/>
</dbReference>
<evidence type="ECO:0000256" key="3">
    <source>
        <dbReference type="ARBA" id="ARBA00017035"/>
    </source>
</evidence>
<evidence type="ECO:0000259" key="10">
    <source>
        <dbReference type="Pfam" id="PF04981"/>
    </source>
</evidence>
<evidence type="ECO:0000259" key="12">
    <source>
        <dbReference type="Pfam" id="PF21193"/>
    </source>
</evidence>
<evidence type="ECO:0000256" key="5">
    <source>
        <dbReference type="ARBA" id="ARBA00022490"/>
    </source>
</evidence>
<dbReference type="GO" id="GO:0015031">
    <property type="term" value="P:protein transport"/>
    <property type="evidence" value="ECO:0007669"/>
    <property type="project" value="UniProtKB-KW"/>
</dbReference>